<dbReference type="AlphaFoldDB" id="A0A0F4ID36"/>
<dbReference type="InterPro" id="IPR016039">
    <property type="entry name" value="Thiolase-like"/>
</dbReference>
<feature type="domain" description="Ketosynthase family 3 (KS3)" evidence="3">
    <location>
        <begin position="1"/>
        <end position="114"/>
    </location>
</feature>
<dbReference type="InterPro" id="IPR014030">
    <property type="entry name" value="Ketoacyl_synth_N"/>
</dbReference>
<sequence>MRSPEDLWRLVAEGGDAVGGFPVDRGWALDGLFHPDPDHAGTSYAREGGFLYEAGEFDAAFFGISPREALAMDPQQRLLLETSWEVFERAGIDPGSLKGSRTGVFAGVMYHDYG</sequence>
<dbReference type="PROSITE" id="PS52004">
    <property type="entry name" value="KS3_2"/>
    <property type="match status" value="1"/>
</dbReference>
<evidence type="ECO:0000256" key="2">
    <source>
        <dbReference type="ARBA" id="ARBA00023268"/>
    </source>
</evidence>
<comment type="caution">
    <text evidence="4">The sequence shown here is derived from an EMBL/GenBank/DDBJ whole genome shotgun (WGS) entry which is preliminary data.</text>
</comment>
<keyword evidence="5" id="KW-1185">Reference proteome</keyword>
<dbReference type="EMBL" id="JZWV01001530">
    <property type="protein sequence ID" value="KJY19930.1"/>
    <property type="molecule type" value="Genomic_DNA"/>
</dbReference>
<keyword evidence="1" id="KW-0808">Transferase</keyword>
<dbReference type="PANTHER" id="PTHR43775:SF51">
    <property type="entry name" value="INACTIVE PHENOLPHTHIOCEROL SYNTHESIS POLYKETIDE SYNTHASE TYPE I PKS1-RELATED"/>
    <property type="match status" value="1"/>
</dbReference>
<dbReference type="InterPro" id="IPR020841">
    <property type="entry name" value="PKS_Beta-ketoAc_synthase_dom"/>
</dbReference>
<feature type="non-terminal residue" evidence="4">
    <location>
        <position position="114"/>
    </location>
</feature>
<evidence type="ECO:0000256" key="1">
    <source>
        <dbReference type="ARBA" id="ARBA00022679"/>
    </source>
</evidence>
<dbReference type="GO" id="GO:0006633">
    <property type="term" value="P:fatty acid biosynthetic process"/>
    <property type="evidence" value="ECO:0007669"/>
    <property type="project" value="TreeGrafter"/>
</dbReference>
<evidence type="ECO:0000313" key="4">
    <source>
        <dbReference type="EMBL" id="KJY19930.1"/>
    </source>
</evidence>
<reference evidence="4 5" key="1">
    <citation type="submission" date="2015-02" db="EMBL/GenBank/DDBJ databases">
        <authorList>
            <person name="Ju K.-S."/>
            <person name="Doroghazi J.R."/>
            <person name="Metcalf W."/>
        </authorList>
    </citation>
    <scope>NUCLEOTIDE SEQUENCE [LARGE SCALE GENOMIC DNA]</scope>
    <source>
        <strain evidence="4 5">NRRL ISP-5550</strain>
    </source>
</reference>
<evidence type="ECO:0000259" key="3">
    <source>
        <dbReference type="PROSITE" id="PS52004"/>
    </source>
</evidence>
<dbReference type="SUPFAM" id="SSF53901">
    <property type="entry name" value="Thiolase-like"/>
    <property type="match status" value="1"/>
</dbReference>
<gene>
    <name evidence="4" type="ORF">VR44_38920</name>
</gene>
<keyword evidence="2" id="KW-0511">Multifunctional enzyme</keyword>
<dbReference type="Pfam" id="PF00109">
    <property type="entry name" value="ketoacyl-synt"/>
    <property type="match status" value="1"/>
</dbReference>
<organism evidence="4 5">
    <name type="scientific">Streptomyces katrae</name>
    <dbReference type="NCBI Taxonomy" id="68223"/>
    <lineage>
        <taxon>Bacteria</taxon>
        <taxon>Bacillati</taxon>
        <taxon>Actinomycetota</taxon>
        <taxon>Actinomycetes</taxon>
        <taxon>Kitasatosporales</taxon>
        <taxon>Streptomycetaceae</taxon>
        <taxon>Streptomyces</taxon>
    </lineage>
</organism>
<protein>
    <recommendedName>
        <fullName evidence="3">Ketosynthase family 3 (KS3) domain-containing protein</fullName>
    </recommendedName>
</protein>
<accession>A0A0F4ID36</accession>
<dbReference type="Gene3D" id="3.40.47.10">
    <property type="match status" value="1"/>
</dbReference>
<proteinExistence type="predicted"/>
<name>A0A0F4ID36_9ACTN</name>
<dbReference type="Proteomes" id="UP000033551">
    <property type="component" value="Unassembled WGS sequence"/>
</dbReference>
<evidence type="ECO:0000313" key="5">
    <source>
        <dbReference type="Proteomes" id="UP000033551"/>
    </source>
</evidence>
<dbReference type="GO" id="GO:0004312">
    <property type="term" value="F:fatty acid synthase activity"/>
    <property type="evidence" value="ECO:0007669"/>
    <property type="project" value="TreeGrafter"/>
</dbReference>
<dbReference type="InterPro" id="IPR050091">
    <property type="entry name" value="PKS_NRPS_Biosynth_Enz"/>
</dbReference>
<dbReference type="SMART" id="SM00825">
    <property type="entry name" value="PKS_KS"/>
    <property type="match status" value="1"/>
</dbReference>
<dbReference type="PANTHER" id="PTHR43775">
    <property type="entry name" value="FATTY ACID SYNTHASE"/>
    <property type="match status" value="1"/>
</dbReference>